<dbReference type="InParanoid" id="B2W6L7"/>
<name>B2W6L7_PYRTR</name>
<accession>B2W6L7</accession>
<evidence type="ECO:0000313" key="3">
    <source>
        <dbReference type="Proteomes" id="UP000001471"/>
    </source>
</evidence>
<feature type="region of interest" description="Disordered" evidence="1">
    <location>
        <begin position="1"/>
        <end position="25"/>
    </location>
</feature>
<organism evidence="2 3">
    <name type="scientific">Pyrenophora tritici-repentis (strain Pt-1C-BFP)</name>
    <name type="common">Wheat tan spot fungus</name>
    <name type="synonym">Drechslera tritici-repentis</name>
    <dbReference type="NCBI Taxonomy" id="426418"/>
    <lineage>
        <taxon>Eukaryota</taxon>
        <taxon>Fungi</taxon>
        <taxon>Dikarya</taxon>
        <taxon>Ascomycota</taxon>
        <taxon>Pezizomycotina</taxon>
        <taxon>Dothideomycetes</taxon>
        <taxon>Pleosporomycetidae</taxon>
        <taxon>Pleosporales</taxon>
        <taxon>Pleosporineae</taxon>
        <taxon>Pleosporaceae</taxon>
        <taxon>Pyrenophora</taxon>
    </lineage>
</organism>
<gene>
    <name evidence="2" type="ORF">PTRG_05455</name>
</gene>
<dbReference type="EMBL" id="DS231619">
    <property type="protein sequence ID" value="EDU48375.1"/>
    <property type="molecule type" value="Genomic_DNA"/>
</dbReference>
<dbReference type="HOGENOM" id="CLU_2813620_0_0_1"/>
<reference evidence="3" key="1">
    <citation type="journal article" date="2013" name="G3 (Bethesda)">
        <title>Comparative genomics of a plant-pathogenic fungus, Pyrenophora tritici-repentis, reveals transduplication and the impact of repeat elements on pathogenicity and population divergence.</title>
        <authorList>
            <person name="Manning V.A."/>
            <person name="Pandelova I."/>
            <person name="Dhillon B."/>
            <person name="Wilhelm L.J."/>
            <person name="Goodwin S.B."/>
            <person name="Berlin A.M."/>
            <person name="Figueroa M."/>
            <person name="Freitag M."/>
            <person name="Hane J.K."/>
            <person name="Henrissat B."/>
            <person name="Holman W.H."/>
            <person name="Kodira C.D."/>
            <person name="Martin J."/>
            <person name="Oliver R.P."/>
            <person name="Robbertse B."/>
            <person name="Schackwitz W."/>
            <person name="Schwartz D.C."/>
            <person name="Spatafora J.W."/>
            <person name="Turgeon B.G."/>
            <person name="Yandava C."/>
            <person name="Young S."/>
            <person name="Zhou S."/>
            <person name="Zeng Q."/>
            <person name="Grigoriev I.V."/>
            <person name="Ma L.-J."/>
            <person name="Ciuffetti L.M."/>
        </authorList>
    </citation>
    <scope>NUCLEOTIDE SEQUENCE [LARGE SCALE GENOMIC DNA]</scope>
    <source>
        <strain evidence="3">Pt-1C-BFP</strain>
    </source>
</reference>
<proteinExistence type="predicted"/>
<protein>
    <submittedName>
        <fullName evidence="2">Uncharacterized protein</fullName>
    </submittedName>
</protein>
<sequence length="67" mass="7372">MTEHKKFRDGDDPKSASLREKRDDLMVGPEQVEAEDSFLGKVRYIKIKCGRSGRGTSSSCRVIGAAA</sequence>
<dbReference type="AlphaFoldDB" id="B2W6L7"/>
<evidence type="ECO:0000256" key="1">
    <source>
        <dbReference type="SAM" id="MobiDB-lite"/>
    </source>
</evidence>
<evidence type="ECO:0000313" key="2">
    <source>
        <dbReference type="EMBL" id="EDU48375.1"/>
    </source>
</evidence>
<dbReference type="Proteomes" id="UP000001471">
    <property type="component" value="Unassembled WGS sequence"/>
</dbReference>